<dbReference type="CDD" id="cd07984">
    <property type="entry name" value="LPLAT_LABLAT-like"/>
    <property type="match status" value="1"/>
</dbReference>
<name>A0A5B8FYB5_9RHOB</name>
<dbReference type="InterPro" id="IPR004960">
    <property type="entry name" value="LipA_acyltrans"/>
</dbReference>
<proteinExistence type="predicted"/>
<reference evidence="8 9" key="1">
    <citation type="submission" date="2019-06" db="EMBL/GenBank/DDBJ databases">
        <title>Genome sequence of Rhodobacteraceae bacterium D4M1.</title>
        <authorList>
            <person name="Cao J."/>
        </authorList>
    </citation>
    <scope>NUCLEOTIDE SEQUENCE [LARGE SCALE GENOMIC DNA]</scope>
    <source>
        <strain evidence="8 9">D4M1</strain>
    </source>
</reference>
<dbReference type="OrthoDB" id="7463125at2"/>
<keyword evidence="2" id="KW-1003">Cell membrane</keyword>
<evidence type="ECO:0000256" key="6">
    <source>
        <dbReference type="ARBA" id="ARBA00023315"/>
    </source>
</evidence>
<protein>
    <recommendedName>
        <fullName evidence="10">Lauroyl acyltransferase</fullName>
    </recommendedName>
</protein>
<dbReference type="PANTHER" id="PTHR30606">
    <property type="entry name" value="LIPID A BIOSYNTHESIS LAUROYL ACYLTRANSFERASE"/>
    <property type="match status" value="1"/>
</dbReference>
<dbReference type="GO" id="GO:0016746">
    <property type="term" value="F:acyltransferase activity"/>
    <property type="evidence" value="ECO:0007669"/>
    <property type="project" value="UniProtKB-KW"/>
</dbReference>
<evidence type="ECO:0008006" key="10">
    <source>
        <dbReference type="Google" id="ProtNLM"/>
    </source>
</evidence>
<dbReference type="AlphaFoldDB" id="A0A5B8FYB5"/>
<feature type="region of interest" description="Disordered" evidence="7">
    <location>
        <begin position="31"/>
        <end position="56"/>
    </location>
</feature>
<comment type="subcellular location">
    <subcellularLocation>
        <location evidence="1">Cell inner membrane</location>
    </subcellularLocation>
</comment>
<dbReference type="EMBL" id="CP040818">
    <property type="protein sequence ID" value="QDL92330.1"/>
    <property type="molecule type" value="Genomic_DNA"/>
</dbReference>
<dbReference type="GO" id="GO:0009247">
    <property type="term" value="P:glycolipid biosynthetic process"/>
    <property type="evidence" value="ECO:0007669"/>
    <property type="project" value="UniProtKB-ARBA"/>
</dbReference>
<gene>
    <name evidence="8" type="ORF">FDP22_11425</name>
</gene>
<dbReference type="PANTHER" id="PTHR30606:SF10">
    <property type="entry name" value="PHOSPHATIDYLINOSITOL MANNOSIDE ACYLTRANSFERASE"/>
    <property type="match status" value="1"/>
</dbReference>
<evidence type="ECO:0000256" key="2">
    <source>
        <dbReference type="ARBA" id="ARBA00022475"/>
    </source>
</evidence>
<keyword evidence="9" id="KW-1185">Reference proteome</keyword>
<dbReference type="GO" id="GO:0005886">
    <property type="term" value="C:plasma membrane"/>
    <property type="evidence" value="ECO:0007669"/>
    <property type="project" value="UniProtKB-SubCell"/>
</dbReference>
<dbReference type="Pfam" id="PF03279">
    <property type="entry name" value="Lip_A_acyltrans"/>
    <property type="match status" value="1"/>
</dbReference>
<keyword evidence="6" id="KW-0012">Acyltransferase</keyword>
<dbReference type="Proteomes" id="UP000305888">
    <property type="component" value="Chromosome"/>
</dbReference>
<evidence type="ECO:0000256" key="5">
    <source>
        <dbReference type="ARBA" id="ARBA00023136"/>
    </source>
</evidence>
<keyword evidence="5" id="KW-0472">Membrane</keyword>
<evidence type="ECO:0000313" key="8">
    <source>
        <dbReference type="EMBL" id="QDL92330.1"/>
    </source>
</evidence>
<organism evidence="8 9">
    <name type="scientific">Paroceanicella profunda</name>
    <dbReference type="NCBI Taxonomy" id="2579971"/>
    <lineage>
        <taxon>Bacteria</taxon>
        <taxon>Pseudomonadati</taxon>
        <taxon>Pseudomonadota</taxon>
        <taxon>Alphaproteobacteria</taxon>
        <taxon>Rhodobacterales</taxon>
        <taxon>Paracoccaceae</taxon>
        <taxon>Paroceanicella</taxon>
    </lineage>
</organism>
<evidence type="ECO:0000256" key="4">
    <source>
        <dbReference type="ARBA" id="ARBA00022679"/>
    </source>
</evidence>
<evidence type="ECO:0000313" key="9">
    <source>
        <dbReference type="Proteomes" id="UP000305888"/>
    </source>
</evidence>
<evidence type="ECO:0000256" key="1">
    <source>
        <dbReference type="ARBA" id="ARBA00004533"/>
    </source>
</evidence>
<evidence type="ECO:0000256" key="7">
    <source>
        <dbReference type="SAM" id="MobiDB-lite"/>
    </source>
</evidence>
<keyword evidence="4" id="KW-0808">Transferase</keyword>
<keyword evidence="3" id="KW-0997">Cell inner membrane</keyword>
<sequence>MPAHPAPGRHAAHAPAPEGCRRARLRRRAAAHGGAGVKVTDVPFERTSPPPVRAPGLADFRAGGAARRAFLRYHVTDRLTGVAQVGLYHVLSVLPPAAAAAIGATLGGLVARLDWNRPYVEFMRRGMVRIRPELKGDRAGQDRLLRAWFRNAGIVRAHYPCIRKLVTPERLTVHNREIMEEAKATGKPVYLVLVHLGNWEAAGLGAGVLQLGTFFGIYEPQPNRYQNRLIYRLRRRHRLHAFPPDRHLPALLRRFACQGGENAVLFLDEVRDAENAFPLFGRPVKASSNLRFVLKLAALAEARVVPCHFVREGAGHISLRLLAHLPPPARSTNAEADATGHVLSGLFEAAIRENLEQWYMLKDMRLPPQE</sequence>
<evidence type="ECO:0000256" key="3">
    <source>
        <dbReference type="ARBA" id="ARBA00022519"/>
    </source>
</evidence>
<accession>A0A5B8FYB5</accession>
<dbReference type="KEGG" id="ppru:FDP22_11425"/>